<dbReference type="Gene3D" id="3.20.110.10">
    <property type="entry name" value="Glycoside hydrolase 38, N terminal domain"/>
    <property type="match status" value="1"/>
</dbReference>
<accession>A0A6A4VIV4</accession>
<reference evidence="1 2" key="1">
    <citation type="submission" date="2019-07" db="EMBL/GenBank/DDBJ databases">
        <title>Draft genome assembly of a fouling barnacle, Amphibalanus amphitrite (Darwin, 1854): The first reference genome for Thecostraca.</title>
        <authorList>
            <person name="Kim W."/>
        </authorList>
    </citation>
    <scope>NUCLEOTIDE SEQUENCE [LARGE SCALE GENOMIC DNA]</scope>
    <source>
        <strain evidence="1">SNU_AA5</strain>
        <tissue evidence="1">Soma without cirri and trophi</tissue>
    </source>
</reference>
<evidence type="ECO:0000313" key="1">
    <source>
        <dbReference type="EMBL" id="KAF0291240.1"/>
    </source>
</evidence>
<gene>
    <name evidence="1" type="ORF">FJT64_010619</name>
</gene>
<dbReference type="Proteomes" id="UP000440578">
    <property type="component" value="Unassembled WGS sequence"/>
</dbReference>
<proteinExistence type="predicted"/>
<organism evidence="1 2">
    <name type="scientific">Amphibalanus amphitrite</name>
    <name type="common">Striped barnacle</name>
    <name type="synonym">Balanus amphitrite</name>
    <dbReference type="NCBI Taxonomy" id="1232801"/>
    <lineage>
        <taxon>Eukaryota</taxon>
        <taxon>Metazoa</taxon>
        <taxon>Ecdysozoa</taxon>
        <taxon>Arthropoda</taxon>
        <taxon>Crustacea</taxon>
        <taxon>Multicrustacea</taxon>
        <taxon>Cirripedia</taxon>
        <taxon>Thoracica</taxon>
        <taxon>Thoracicalcarea</taxon>
        <taxon>Balanomorpha</taxon>
        <taxon>Balanoidea</taxon>
        <taxon>Balanidae</taxon>
        <taxon>Amphibalaninae</taxon>
        <taxon>Amphibalanus</taxon>
    </lineage>
</organism>
<sequence length="112" mass="13108">MDAPPPETAPAGHRLRLRRLATQRPQEEVCHWPNRRADVDIDLQSVLTTLNLSIQVVPLSRPPDQCRRLTLVSCHLRHTHRVLDTLVKMMPQMPEMRFTWSDISLLQLWWEG</sequence>
<name>A0A6A4VIV4_AMPAM</name>
<comment type="caution">
    <text evidence="1">The sequence shown here is derived from an EMBL/GenBank/DDBJ whole genome shotgun (WGS) entry which is preliminary data.</text>
</comment>
<keyword evidence="2" id="KW-1185">Reference proteome</keyword>
<dbReference type="InterPro" id="IPR027291">
    <property type="entry name" value="Glyco_hydro_38_N_sf"/>
</dbReference>
<dbReference type="AlphaFoldDB" id="A0A6A4VIV4"/>
<dbReference type="OrthoDB" id="10261055at2759"/>
<dbReference type="EMBL" id="VIIS01001896">
    <property type="protein sequence ID" value="KAF0291240.1"/>
    <property type="molecule type" value="Genomic_DNA"/>
</dbReference>
<evidence type="ECO:0000313" key="2">
    <source>
        <dbReference type="Proteomes" id="UP000440578"/>
    </source>
</evidence>
<protein>
    <submittedName>
        <fullName evidence="1">Uncharacterized protein</fullName>
    </submittedName>
</protein>